<sequence length="204" mass="23385">MWQERKHFRRQQSKCIFLASKLISEWLRVLSTRAKSNTISAARLPLKYLRFGWEASGAQVRRAVEKIRAKAGAHKTLGKAEEVDDAEQVENFNQRFLVEAQGDQKPPLEECKKLLLLMGKPFVDIKLLPLAKRKLSAPHWSNEGSEARKMPIQEFHLDKVWSGLELIKEQVNFTQCLQTGPSSTRGNFSWNPKSQLSWSGEPQT</sequence>
<dbReference type="AlphaFoldDB" id="A0A8S1E1Q8"/>
<evidence type="ECO:0000256" key="1">
    <source>
        <dbReference type="SAM" id="MobiDB-lite"/>
    </source>
</evidence>
<dbReference type="OrthoDB" id="1937206at2759"/>
<protein>
    <submittedName>
        <fullName evidence="2">Uncharacterized protein</fullName>
    </submittedName>
</protein>
<evidence type="ECO:0000313" key="3">
    <source>
        <dbReference type="Proteomes" id="UP000494165"/>
    </source>
</evidence>
<keyword evidence="3" id="KW-1185">Reference proteome</keyword>
<dbReference type="EMBL" id="CADEPI010000568">
    <property type="protein sequence ID" value="CAB3387370.1"/>
    <property type="molecule type" value="Genomic_DNA"/>
</dbReference>
<evidence type="ECO:0000313" key="2">
    <source>
        <dbReference type="EMBL" id="CAB3387370.1"/>
    </source>
</evidence>
<reference evidence="2 3" key="1">
    <citation type="submission" date="2020-04" db="EMBL/GenBank/DDBJ databases">
        <authorList>
            <person name="Alioto T."/>
            <person name="Alioto T."/>
            <person name="Gomez Garrido J."/>
        </authorList>
    </citation>
    <scope>NUCLEOTIDE SEQUENCE [LARGE SCALE GENOMIC DNA]</scope>
</reference>
<organism evidence="2 3">
    <name type="scientific">Cloeon dipterum</name>
    <dbReference type="NCBI Taxonomy" id="197152"/>
    <lineage>
        <taxon>Eukaryota</taxon>
        <taxon>Metazoa</taxon>
        <taxon>Ecdysozoa</taxon>
        <taxon>Arthropoda</taxon>
        <taxon>Hexapoda</taxon>
        <taxon>Insecta</taxon>
        <taxon>Pterygota</taxon>
        <taxon>Palaeoptera</taxon>
        <taxon>Ephemeroptera</taxon>
        <taxon>Pisciforma</taxon>
        <taxon>Baetidae</taxon>
        <taxon>Cloeon</taxon>
    </lineage>
</organism>
<name>A0A8S1E1Q8_9INSE</name>
<comment type="caution">
    <text evidence="2">The sequence shown here is derived from an EMBL/GenBank/DDBJ whole genome shotgun (WGS) entry which is preliminary data.</text>
</comment>
<dbReference type="Proteomes" id="UP000494165">
    <property type="component" value="Unassembled WGS sequence"/>
</dbReference>
<gene>
    <name evidence="2" type="ORF">CLODIP_2_CD03011</name>
</gene>
<proteinExistence type="predicted"/>
<accession>A0A8S1E1Q8</accession>
<feature type="region of interest" description="Disordered" evidence="1">
    <location>
        <begin position="180"/>
        <end position="204"/>
    </location>
</feature>